<dbReference type="EMBL" id="CP129113">
    <property type="protein sequence ID" value="WLV24530.1"/>
    <property type="molecule type" value="Genomic_DNA"/>
</dbReference>
<dbReference type="GO" id="GO:0016491">
    <property type="term" value="F:oxidoreductase activity"/>
    <property type="evidence" value="ECO:0007669"/>
    <property type="project" value="UniProtKB-KW"/>
</dbReference>
<dbReference type="Gene3D" id="3.40.50.720">
    <property type="entry name" value="NAD(P)-binding Rossmann-like Domain"/>
    <property type="match status" value="1"/>
</dbReference>
<evidence type="ECO:0000256" key="2">
    <source>
        <dbReference type="ARBA" id="ARBA00023002"/>
    </source>
</evidence>
<keyword evidence="2 4" id="KW-0560">Oxidoreductase</keyword>
<evidence type="ECO:0000256" key="3">
    <source>
        <dbReference type="RuleBase" id="RU000363"/>
    </source>
</evidence>
<dbReference type="EC" id="1.-.-.-" evidence="4"/>
<protein>
    <submittedName>
        <fullName evidence="4">SDR family oxidoreductase</fullName>
        <ecNumber evidence="4">1.-.-.-</ecNumber>
    </submittedName>
</protein>
<dbReference type="PRINTS" id="PR00081">
    <property type="entry name" value="GDHRDH"/>
</dbReference>
<reference evidence="4" key="1">
    <citation type="submission" date="2023-06" db="EMBL/GenBank/DDBJ databases">
        <title>A Treasure from Seagulls: Isolation and Description of Aciduricobacillus qingdaonensis gen. nov., sp. nov., a Rare Obligately Uric Acid-utilizing Member in the Family Bacillaceae.</title>
        <authorList>
            <person name="Liu W."/>
            <person name="Wang B."/>
        </authorList>
    </citation>
    <scope>NUCLEOTIDE SEQUENCE</scope>
    <source>
        <strain evidence="4">44XB</strain>
    </source>
</reference>
<keyword evidence="5" id="KW-1185">Reference proteome</keyword>
<dbReference type="PRINTS" id="PR00080">
    <property type="entry name" value="SDRFAMILY"/>
</dbReference>
<organism evidence="4 5">
    <name type="scientific">Aciduricibacillus chroicocephali</name>
    <dbReference type="NCBI Taxonomy" id="3054939"/>
    <lineage>
        <taxon>Bacteria</taxon>
        <taxon>Bacillati</taxon>
        <taxon>Bacillota</taxon>
        <taxon>Bacilli</taxon>
        <taxon>Bacillales</taxon>
        <taxon>Bacillaceae</taxon>
        <taxon>Aciduricibacillus</taxon>
    </lineage>
</organism>
<dbReference type="PANTHER" id="PTHR43115:SF4">
    <property type="entry name" value="DEHYDROGENASE_REDUCTASE SDR FAMILY MEMBER 11"/>
    <property type="match status" value="1"/>
</dbReference>
<evidence type="ECO:0000313" key="5">
    <source>
        <dbReference type="Proteomes" id="UP001180087"/>
    </source>
</evidence>
<accession>A0ABY9KVC8</accession>
<dbReference type="InterPro" id="IPR036291">
    <property type="entry name" value="NAD(P)-bd_dom_sf"/>
</dbReference>
<sequence length="245" mass="26779">MSTKTAIITGASSGIGQAAAKKLAAKGMNIMLAARREERLIELKKEIESAGGKAEYLITDVTKVADMEKLAEKTIELFGQIDILINNAGLMPLSYLRKKKVDEWDRMIDVNIKGVLYGIGAVLPHMEARESGHIINVASVAGHTVRPSTAVYSGTKFAVRAITEGLRQELNPEHDIRVTIISPGVVATELTDFITDDDAMDLFKKRNIDIPLESEDIANAIAYAVEQPNSVDVNEIVIRPTRQKP</sequence>
<comment type="similarity">
    <text evidence="1 3">Belongs to the short-chain dehydrogenases/reductases (SDR) family.</text>
</comment>
<gene>
    <name evidence="4" type="ORF">QR721_12940</name>
</gene>
<dbReference type="Proteomes" id="UP001180087">
    <property type="component" value="Chromosome"/>
</dbReference>
<name>A0ABY9KVC8_9BACI</name>
<dbReference type="RefSeq" id="WP_348027656.1">
    <property type="nucleotide sequence ID" value="NZ_CP129113.1"/>
</dbReference>
<dbReference type="PROSITE" id="PS00061">
    <property type="entry name" value="ADH_SHORT"/>
    <property type="match status" value="1"/>
</dbReference>
<evidence type="ECO:0000256" key="1">
    <source>
        <dbReference type="ARBA" id="ARBA00006484"/>
    </source>
</evidence>
<dbReference type="PANTHER" id="PTHR43115">
    <property type="entry name" value="DEHYDROGENASE/REDUCTASE SDR FAMILY MEMBER 11"/>
    <property type="match status" value="1"/>
</dbReference>
<evidence type="ECO:0000313" key="4">
    <source>
        <dbReference type="EMBL" id="WLV24530.1"/>
    </source>
</evidence>
<dbReference type="Pfam" id="PF00106">
    <property type="entry name" value="adh_short"/>
    <property type="match status" value="1"/>
</dbReference>
<dbReference type="InterPro" id="IPR020904">
    <property type="entry name" value="Sc_DH/Rdtase_CS"/>
</dbReference>
<dbReference type="SUPFAM" id="SSF51735">
    <property type="entry name" value="NAD(P)-binding Rossmann-fold domains"/>
    <property type="match status" value="1"/>
</dbReference>
<dbReference type="InterPro" id="IPR002347">
    <property type="entry name" value="SDR_fam"/>
</dbReference>
<proteinExistence type="inferred from homology"/>